<proteinExistence type="inferred from homology"/>
<feature type="domain" description="C2" evidence="9">
    <location>
        <begin position="192"/>
        <end position="323"/>
    </location>
</feature>
<keyword evidence="4" id="KW-0677">Repeat</keyword>
<sequence>MLRIILHLHDKVIKLKVICTMQVKKMANNENAPKETSVNNNAAFEADKLTRRYDLVEEMEFLFVRVVKVIDFPNIHNLYVEVVLGNAKATTFFLETSNSSLNQVFAFDNGKNSSSNVDVFLKDRTSGMFIGHVKFAVGDIPKRVPPESSLAPQRYTLEDQAGTNLARGAIMLSMWFGTQADEYFPQAWCSDTTEITDDSVCYTRSKVYMSPSLRYVKVTVIQAHHLLLQFPPESSELFVQVGLGKSFCLRTSFSKEKSAKPFWNEDLMFVTQEPFDEELVLSVEQVRLADHVNVSLGTYTTNLNNSNDVDIRFDDVPADDRWVDLNRPGIIENAREVKFASKIHLRISLNGGYHVSDEPLEYSSDFRPSSRDHWPPSIGVLELGILKATNLMPMKIGGRTDAYCVAKYGPKWVRTRTSVDSREPRWNEQYVWEVYEPFTVITIGVFDNNQLDPESRARGARDTIMAKIRIRLSTLENGKVYAHSYPLIGLHPSGVTKMGEIHLAVKFTWTSQSTFTFPFESIFNKCALYGRPLFPAVHYFLPLSPTQFDTLRNQAFRIISVSLSEAEPALREEVVSYMLDMRSDMWSMRKGIANYNRIMSLISYFFAFWKWLEDIRQWKNPIEAVLFHIFCLCVLLYPEPMIPLVSFYLFKIGLDNYNFKKHEHPCHIDATLSGADTTNYDDLEEELVFFPTQIGGEHLRRRYDRLRVIGRNGQKRVDELATILEKLQSLISWRDPRATFIFLVFCVVCLPVTYFVPLKVIIFPCIFIYLRHPRFRSNTPWHAENIFRRLPSKQAFIL</sequence>
<dbReference type="InterPro" id="IPR047255">
    <property type="entry name" value="C2D_MCTP_PRT_plant"/>
</dbReference>
<comment type="similarity">
    <text evidence="2">Belongs to the MCTP family.</text>
</comment>
<evidence type="ECO:0000256" key="5">
    <source>
        <dbReference type="ARBA" id="ARBA00022837"/>
    </source>
</evidence>
<keyword evidence="7 8" id="KW-0472">Membrane</keyword>
<dbReference type="Pfam" id="PF00168">
    <property type="entry name" value="C2"/>
    <property type="match status" value="3"/>
</dbReference>
<dbReference type="AlphaFoldDB" id="A0A396JIG8"/>
<dbReference type="CDD" id="cd08379">
    <property type="entry name" value="C2D_MCTP_PRT_plant"/>
    <property type="match status" value="1"/>
</dbReference>
<feature type="transmembrane region" description="Helical" evidence="8">
    <location>
        <begin position="595"/>
        <end position="612"/>
    </location>
</feature>
<dbReference type="PANTHER" id="PTHR31425:SF31">
    <property type="entry name" value="ANTHRANILATE PHOSPHORIBOSYLTRANSFERASE-LIKE PROTEIN"/>
    <property type="match status" value="1"/>
</dbReference>
<dbReference type="Gene3D" id="2.60.40.150">
    <property type="entry name" value="C2 domain"/>
    <property type="match status" value="3"/>
</dbReference>
<evidence type="ECO:0000256" key="6">
    <source>
        <dbReference type="ARBA" id="ARBA00022989"/>
    </source>
</evidence>
<name>A0A396JIG8_MEDTR</name>
<evidence type="ECO:0000256" key="3">
    <source>
        <dbReference type="ARBA" id="ARBA00022692"/>
    </source>
</evidence>
<gene>
    <name evidence="10" type="ORF">MtrunA17_Chr1g0151051</name>
</gene>
<organism evidence="10">
    <name type="scientific">Medicago truncatula</name>
    <name type="common">Barrel medic</name>
    <name type="synonym">Medicago tribuloides</name>
    <dbReference type="NCBI Taxonomy" id="3880"/>
    <lineage>
        <taxon>Eukaryota</taxon>
        <taxon>Viridiplantae</taxon>
        <taxon>Streptophyta</taxon>
        <taxon>Embryophyta</taxon>
        <taxon>Tracheophyta</taxon>
        <taxon>Spermatophyta</taxon>
        <taxon>Magnoliopsida</taxon>
        <taxon>eudicotyledons</taxon>
        <taxon>Gunneridae</taxon>
        <taxon>Pentapetalae</taxon>
        <taxon>rosids</taxon>
        <taxon>fabids</taxon>
        <taxon>Fabales</taxon>
        <taxon>Fabaceae</taxon>
        <taxon>Papilionoideae</taxon>
        <taxon>50 kb inversion clade</taxon>
        <taxon>NPAAA clade</taxon>
        <taxon>Hologalegina</taxon>
        <taxon>IRL clade</taxon>
        <taxon>Trifolieae</taxon>
        <taxon>Medicago</taxon>
    </lineage>
</organism>
<feature type="transmembrane region" description="Helical" evidence="8">
    <location>
        <begin position="624"/>
        <end position="650"/>
    </location>
</feature>
<accession>A0A396JIG8</accession>
<evidence type="ECO:0000256" key="4">
    <source>
        <dbReference type="ARBA" id="ARBA00022737"/>
    </source>
</evidence>
<dbReference type="InterPro" id="IPR013583">
    <property type="entry name" value="MCTP_C"/>
</dbReference>
<dbReference type="GO" id="GO:0016020">
    <property type="term" value="C:membrane"/>
    <property type="evidence" value="ECO:0007669"/>
    <property type="project" value="UniProtKB-SubCell"/>
</dbReference>
<dbReference type="OMA" id="WITYYLR"/>
<dbReference type="GO" id="GO:0016757">
    <property type="term" value="F:glycosyltransferase activity"/>
    <property type="evidence" value="ECO:0007669"/>
    <property type="project" value="UniProtKB-KW"/>
</dbReference>
<evidence type="ECO:0000313" key="10">
    <source>
        <dbReference type="EMBL" id="RHN77092.1"/>
    </source>
</evidence>
<dbReference type="FunFam" id="2.60.40.150:FF:000090">
    <property type="entry name" value="C2 domain-containing protein"/>
    <property type="match status" value="1"/>
</dbReference>
<comment type="subcellular location">
    <subcellularLocation>
        <location evidence="1">Membrane</location>
        <topology evidence="1">Multi-pass membrane protein</topology>
    </subcellularLocation>
</comment>
<dbReference type="SMART" id="SM00239">
    <property type="entry name" value="C2"/>
    <property type="match status" value="3"/>
</dbReference>
<dbReference type="Proteomes" id="UP000265566">
    <property type="component" value="Chromosome 1"/>
</dbReference>
<dbReference type="PROSITE" id="PS50004">
    <property type="entry name" value="C2"/>
    <property type="match status" value="2"/>
</dbReference>
<evidence type="ECO:0000256" key="8">
    <source>
        <dbReference type="SAM" id="Phobius"/>
    </source>
</evidence>
<dbReference type="InterPro" id="IPR047259">
    <property type="entry name" value="QUIRKY-like"/>
</dbReference>
<keyword evidence="3 8" id="KW-0812">Transmembrane</keyword>
<evidence type="ECO:0000256" key="7">
    <source>
        <dbReference type="ARBA" id="ARBA00023136"/>
    </source>
</evidence>
<comment type="caution">
    <text evidence="10">The sequence shown here is derived from an EMBL/GenBank/DDBJ whole genome shotgun (WGS) entry which is preliminary data.</text>
</comment>
<feature type="domain" description="C2" evidence="9">
    <location>
        <begin position="356"/>
        <end position="485"/>
    </location>
</feature>
<dbReference type="SUPFAM" id="SSF49562">
    <property type="entry name" value="C2 domain (Calcium/lipid-binding domain, CaLB)"/>
    <property type="match status" value="3"/>
</dbReference>
<evidence type="ECO:0000256" key="2">
    <source>
        <dbReference type="ARBA" id="ARBA00007923"/>
    </source>
</evidence>
<keyword evidence="6 8" id="KW-1133">Transmembrane helix</keyword>
<protein>
    <submittedName>
        <fullName evidence="10">Putative C2 domain, phosphoribosyltransferase</fullName>
    </submittedName>
</protein>
<dbReference type="InterPro" id="IPR035892">
    <property type="entry name" value="C2_domain_sf"/>
</dbReference>
<dbReference type="PANTHER" id="PTHR31425">
    <property type="entry name" value="PHOSPHORIBOSYLANTHRANILATE TRANSFERASE ISOFORM 1"/>
    <property type="match status" value="1"/>
</dbReference>
<dbReference type="Gramene" id="rna511">
    <property type="protein sequence ID" value="RHN77092.1"/>
    <property type="gene ID" value="gene511"/>
</dbReference>
<dbReference type="InterPro" id="IPR000008">
    <property type="entry name" value="C2_dom"/>
</dbReference>
<keyword evidence="5" id="KW-0106">Calcium</keyword>
<dbReference type="Pfam" id="PF08372">
    <property type="entry name" value="PRT_C"/>
    <property type="match status" value="1"/>
</dbReference>
<evidence type="ECO:0000256" key="1">
    <source>
        <dbReference type="ARBA" id="ARBA00004141"/>
    </source>
</evidence>
<reference evidence="10" key="1">
    <citation type="journal article" date="2018" name="Nat. Plants">
        <title>Whole-genome landscape of Medicago truncatula symbiotic genes.</title>
        <authorList>
            <person name="Pecrix Y."/>
            <person name="Gamas P."/>
            <person name="Carrere S."/>
        </authorList>
    </citation>
    <scope>NUCLEOTIDE SEQUENCE</scope>
    <source>
        <tissue evidence="10">Leaves</tissue>
    </source>
</reference>
<dbReference type="EMBL" id="PSQE01000001">
    <property type="protein sequence ID" value="RHN77092.1"/>
    <property type="molecule type" value="Genomic_DNA"/>
</dbReference>
<keyword evidence="10" id="KW-0328">Glycosyltransferase</keyword>
<evidence type="ECO:0000259" key="9">
    <source>
        <dbReference type="PROSITE" id="PS50004"/>
    </source>
</evidence>
<keyword evidence="10" id="KW-0808">Transferase</keyword>
<feature type="transmembrane region" description="Helical" evidence="8">
    <location>
        <begin position="740"/>
        <end position="770"/>
    </location>
</feature>